<keyword evidence="9" id="KW-1185">Reference proteome</keyword>
<dbReference type="PROSITE" id="PS51012">
    <property type="entry name" value="ABC_TM2"/>
    <property type="match status" value="1"/>
</dbReference>
<protein>
    <recommendedName>
        <fullName evidence="6">Transport permease protein</fullName>
    </recommendedName>
</protein>
<name>A0A919R2S8_9ACTN</name>
<feature type="transmembrane region" description="Helical" evidence="6">
    <location>
        <begin position="264"/>
        <end position="284"/>
    </location>
</feature>
<keyword evidence="4 6" id="KW-0472">Membrane</keyword>
<comment type="caution">
    <text evidence="8">The sequence shown here is derived from an EMBL/GenBank/DDBJ whole genome shotgun (WGS) entry which is preliminary data.</text>
</comment>
<dbReference type="RefSeq" id="WP_203987361.1">
    <property type="nucleotide sequence ID" value="NZ_BOOU01000052.1"/>
</dbReference>
<feature type="transmembrane region" description="Helical" evidence="6">
    <location>
        <begin position="157"/>
        <end position="177"/>
    </location>
</feature>
<evidence type="ECO:0000256" key="6">
    <source>
        <dbReference type="RuleBase" id="RU361157"/>
    </source>
</evidence>
<dbReference type="GO" id="GO:0046677">
    <property type="term" value="P:response to antibiotic"/>
    <property type="evidence" value="ECO:0007669"/>
    <property type="project" value="UniProtKB-KW"/>
</dbReference>
<feature type="transmembrane region" description="Helical" evidence="6">
    <location>
        <begin position="80"/>
        <end position="103"/>
    </location>
</feature>
<keyword evidence="2 6" id="KW-0812">Transmembrane</keyword>
<dbReference type="PANTHER" id="PTHR43229">
    <property type="entry name" value="NODULATION PROTEIN J"/>
    <property type="match status" value="1"/>
</dbReference>
<evidence type="ECO:0000256" key="2">
    <source>
        <dbReference type="ARBA" id="ARBA00022692"/>
    </source>
</evidence>
<organism evidence="8 9">
    <name type="scientific">Sphaerisporangium rufum</name>
    <dbReference type="NCBI Taxonomy" id="1381558"/>
    <lineage>
        <taxon>Bacteria</taxon>
        <taxon>Bacillati</taxon>
        <taxon>Actinomycetota</taxon>
        <taxon>Actinomycetes</taxon>
        <taxon>Streptosporangiales</taxon>
        <taxon>Streptosporangiaceae</taxon>
        <taxon>Sphaerisporangium</taxon>
    </lineage>
</organism>
<dbReference type="PIRSF" id="PIRSF006648">
    <property type="entry name" value="DrrB"/>
    <property type="match status" value="1"/>
</dbReference>
<dbReference type="InterPro" id="IPR047817">
    <property type="entry name" value="ABC2_TM_bact-type"/>
</dbReference>
<feature type="transmembrane region" description="Helical" evidence="6">
    <location>
        <begin position="45"/>
        <end position="68"/>
    </location>
</feature>
<sequence>MASGVTAPGVAGVRVPGRGVRHDLRAVKIVLHRELLRFANDRTRLVSTLFQPVLWLFVIGTGLGGLVARGPAQGVDFRTFIYPGVIAMTVITTAMFSAGSIVWDREFGFLREMLVAPVSRASIVLGKCLGGGLVATVQGCVILAMAGLVHVPYSPGLLLTLLGEMFLAAFTITAFGVSLAARMKTMQSFFGVMQMAIMPMIFLSGAVFPLAGLPGWLGALTKVNPLTYVVDPMRHAVFTHLAVSPAAARTLNPGVHWFGHRVPIGLELGIVALMGVALLGVAIAQFRRSD</sequence>
<evidence type="ECO:0000313" key="8">
    <source>
        <dbReference type="EMBL" id="GII78654.1"/>
    </source>
</evidence>
<comment type="similarity">
    <text evidence="6">Belongs to the ABC-2 integral membrane protein family.</text>
</comment>
<evidence type="ECO:0000256" key="5">
    <source>
        <dbReference type="ARBA" id="ARBA00023251"/>
    </source>
</evidence>
<keyword evidence="3 6" id="KW-1133">Transmembrane helix</keyword>
<keyword evidence="5" id="KW-0046">Antibiotic resistance</keyword>
<dbReference type="InterPro" id="IPR000412">
    <property type="entry name" value="ABC_2_transport"/>
</dbReference>
<dbReference type="GO" id="GO:0043190">
    <property type="term" value="C:ATP-binding cassette (ABC) transporter complex"/>
    <property type="evidence" value="ECO:0007669"/>
    <property type="project" value="InterPro"/>
</dbReference>
<dbReference type="InterPro" id="IPR013525">
    <property type="entry name" value="ABC2_TM"/>
</dbReference>
<comment type="subcellular location">
    <subcellularLocation>
        <location evidence="6">Cell membrane</location>
        <topology evidence="6">Multi-pass membrane protein</topology>
    </subcellularLocation>
    <subcellularLocation>
        <location evidence="1">Membrane</location>
        <topology evidence="1">Multi-pass membrane protein</topology>
    </subcellularLocation>
</comment>
<accession>A0A919R2S8</accession>
<keyword evidence="6" id="KW-0813">Transport</keyword>
<dbReference type="GO" id="GO:0140359">
    <property type="term" value="F:ABC-type transporter activity"/>
    <property type="evidence" value="ECO:0007669"/>
    <property type="project" value="InterPro"/>
</dbReference>
<dbReference type="EMBL" id="BOOU01000052">
    <property type="protein sequence ID" value="GII78654.1"/>
    <property type="molecule type" value="Genomic_DNA"/>
</dbReference>
<dbReference type="Pfam" id="PF01061">
    <property type="entry name" value="ABC2_membrane"/>
    <property type="match status" value="1"/>
</dbReference>
<dbReference type="PANTHER" id="PTHR43229:SF2">
    <property type="entry name" value="NODULATION PROTEIN J"/>
    <property type="match status" value="1"/>
</dbReference>
<dbReference type="Proteomes" id="UP000655287">
    <property type="component" value="Unassembled WGS sequence"/>
</dbReference>
<evidence type="ECO:0000256" key="3">
    <source>
        <dbReference type="ARBA" id="ARBA00022989"/>
    </source>
</evidence>
<proteinExistence type="inferred from homology"/>
<feature type="domain" description="ABC transmembrane type-2" evidence="7">
    <location>
        <begin position="43"/>
        <end position="289"/>
    </location>
</feature>
<keyword evidence="6" id="KW-1003">Cell membrane</keyword>
<evidence type="ECO:0000259" key="7">
    <source>
        <dbReference type="PROSITE" id="PS51012"/>
    </source>
</evidence>
<evidence type="ECO:0000313" key="9">
    <source>
        <dbReference type="Proteomes" id="UP000655287"/>
    </source>
</evidence>
<reference evidence="8" key="1">
    <citation type="submission" date="2021-01" db="EMBL/GenBank/DDBJ databases">
        <title>Whole genome shotgun sequence of Sphaerisporangium rufum NBRC 109079.</title>
        <authorList>
            <person name="Komaki H."/>
            <person name="Tamura T."/>
        </authorList>
    </citation>
    <scope>NUCLEOTIDE SEQUENCE</scope>
    <source>
        <strain evidence="8">NBRC 109079</strain>
    </source>
</reference>
<gene>
    <name evidence="8" type="ORF">Sru01_36360</name>
</gene>
<dbReference type="InterPro" id="IPR051784">
    <property type="entry name" value="Nod_factor_ABC_transporter"/>
</dbReference>
<feature type="transmembrane region" description="Helical" evidence="6">
    <location>
        <begin position="124"/>
        <end position="151"/>
    </location>
</feature>
<evidence type="ECO:0000256" key="4">
    <source>
        <dbReference type="ARBA" id="ARBA00023136"/>
    </source>
</evidence>
<dbReference type="PRINTS" id="PR00164">
    <property type="entry name" value="ABC2TRNSPORT"/>
</dbReference>
<evidence type="ECO:0000256" key="1">
    <source>
        <dbReference type="ARBA" id="ARBA00004141"/>
    </source>
</evidence>
<feature type="transmembrane region" description="Helical" evidence="6">
    <location>
        <begin position="189"/>
        <end position="211"/>
    </location>
</feature>
<dbReference type="AlphaFoldDB" id="A0A919R2S8"/>